<feature type="compositionally biased region" description="Basic residues" evidence="2">
    <location>
        <begin position="235"/>
        <end position="244"/>
    </location>
</feature>
<feature type="region of interest" description="Disordered" evidence="2">
    <location>
        <begin position="121"/>
        <end position="250"/>
    </location>
</feature>
<feature type="compositionally biased region" description="Polar residues" evidence="2">
    <location>
        <begin position="183"/>
        <end position="200"/>
    </location>
</feature>
<proteinExistence type="predicted"/>
<feature type="compositionally biased region" description="Basic residues" evidence="2">
    <location>
        <begin position="153"/>
        <end position="167"/>
    </location>
</feature>
<protein>
    <submittedName>
        <fullName evidence="3">Uncharacterized protein</fullName>
    </submittedName>
</protein>
<keyword evidence="1" id="KW-0175">Coiled coil</keyword>
<feature type="coiled-coil region" evidence="1">
    <location>
        <begin position="28"/>
        <end position="62"/>
    </location>
</feature>
<dbReference type="GeneID" id="69027655"/>
<dbReference type="Proteomes" id="UP000002039">
    <property type="component" value="Unassembled WGS sequence"/>
</dbReference>
<organism evidence="3 4">
    <name type="scientific">Ajellomyces dermatitidis (strain ER-3 / ATCC MYA-2586)</name>
    <name type="common">Blastomyces dermatitidis</name>
    <dbReference type="NCBI Taxonomy" id="559297"/>
    <lineage>
        <taxon>Eukaryota</taxon>
        <taxon>Fungi</taxon>
        <taxon>Dikarya</taxon>
        <taxon>Ascomycota</taxon>
        <taxon>Pezizomycotina</taxon>
        <taxon>Eurotiomycetes</taxon>
        <taxon>Eurotiomycetidae</taxon>
        <taxon>Onygenales</taxon>
        <taxon>Ajellomycetaceae</taxon>
        <taxon>Blastomyces</taxon>
    </lineage>
</organism>
<dbReference type="RefSeq" id="XP_045277265.1">
    <property type="nucleotide sequence ID" value="XM_045421363.1"/>
</dbReference>
<dbReference type="EMBL" id="EQ999978">
    <property type="protein sequence ID" value="EEQ90556.1"/>
    <property type="molecule type" value="Genomic_DNA"/>
</dbReference>
<evidence type="ECO:0000256" key="2">
    <source>
        <dbReference type="SAM" id="MobiDB-lite"/>
    </source>
</evidence>
<name>A0ABP2F1I1_AJEDR</name>
<feature type="compositionally biased region" description="Basic and acidic residues" evidence="2">
    <location>
        <begin position="135"/>
        <end position="145"/>
    </location>
</feature>
<evidence type="ECO:0000313" key="4">
    <source>
        <dbReference type="Proteomes" id="UP000002039"/>
    </source>
</evidence>
<evidence type="ECO:0000313" key="3">
    <source>
        <dbReference type="EMBL" id="EEQ90556.1"/>
    </source>
</evidence>
<sequence>MECDEDEILARAFQASIQLHEEHQRNVEDAAISELEEEERVLRESEAAAAEAQRTRQGEEELLQLILERSVADADEGRVRRRRMAEDERARLDRLFGSGRSWGMDRESLLSAQEEERIDRVLRDDDPLYAEPEEYERSSVRRESTTDPTSAHPRPRSGAPRRRRPRRLLIGSLRPPAAAIARRNTSPAAQTRSSRSTQASEPAPRYDHCTRYRPPRASADAPSSTSSTSSISRSRSGRTHRRSHRDPLSPIATYSLDEVLVRSRHDSFPTGLTSAAVEELNHAEMQAAINESAGGRCRDEDEEAIRRNRGVPTYTEAVYMKRYGAPRGRRYVFQGPSSVTFEGEGGGMVRWEIVGDMDLGEALRAANRNVL</sequence>
<evidence type="ECO:0000256" key="1">
    <source>
        <dbReference type="SAM" id="Coils"/>
    </source>
</evidence>
<keyword evidence="4" id="KW-1185">Reference proteome</keyword>
<accession>A0ABP2F1I1</accession>
<feature type="compositionally biased region" description="Low complexity" evidence="2">
    <location>
        <begin position="215"/>
        <end position="234"/>
    </location>
</feature>
<reference evidence="4" key="1">
    <citation type="journal article" date="2015" name="PLoS Genet.">
        <title>The dynamic genome and transcriptome of the human fungal pathogen Blastomyces and close relative Emmonsia.</title>
        <authorList>
            <person name="Munoz J.F."/>
            <person name="Gauthier G.M."/>
            <person name="Desjardins C.A."/>
            <person name="Gallo J.E."/>
            <person name="Holder J."/>
            <person name="Sullivan T.D."/>
            <person name="Marty A.J."/>
            <person name="Carmen J.C."/>
            <person name="Chen Z."/>
            <person name="Ding L."/>
            <person name="Gujja S."/>
            <person name="Magrini V."/>
            <person name="Misas E."/>
            <person name="Mitreva M."/>
            <person name="Priest M."/>
            <person name="Saif S."/>
            <person name="Whiston E.A."/>
            <person name="Young S."/>
            <person name="Zeng Q."/>
            <person name="Goldman W.E."/>
            <person name="Mardis E.R."/>
            <person name="Taylor J.W."/>
            <person name="McEwen J.G."/>
            <person name="Clay O.K."/>
            <person name="Klein B.S."/>
            <person name="Cuomo C.A."/>
        </authorList>
    </citation>
    <scope>NUCLEOTIDE SEQUENCE [LARGE SCALE GENOMIC DNA]</scope>
    <source>
        <strain evidence="4">ER-3 / ATCC MYA-2586</strain>
    </source>
</reference>
<gene>
    <name evidence="3" type="ORF">BDCG_05676</name>
</gene>